<dbReference type="Pfam" id="PF02538">
    <property type="entry name" value="Hydantoinase_B"/>
    <property type="match status" value="1"/>
</dbReference>
<dbReference type="GO" id="GO:0005829">
    <property type="term" value="C:cytosol"/>
    <property type="evidence" value="ECO:0007669"/>
    <property type="project" value="TreeGrafter"/>
</dbReference>
<dbReference type="InterPro" id="IPR003692">
    <property type="entry name" value="Hydantoinase_B"/>
</dbReference>
<organism evidence="3 4">
    <name type="scientific">Caballeronia pedi</name>
    <dbReference type="NCBI Taxonomy" id="1777141"/>
    <lineage>
        <taxon>Bacteria</taxon>
        <taxon>Pseudomonadati</taxon>
        <taxon>Pseudomonadota</taxon>
        <taxon>Betaproteobacteria</taxon>
        <taxon>Burkholderiales</taxon>
        <taxon>Burkholderiaceae</taxon>
        <taxon>Caballeronia</taxon>
    </lineage>
</organism>
<dbReference type="EMBL" id="FCOE02000003">
    <property type="protein sequence ID" value="SAK47304.1"/>
    <property type="molecule type" value="Genomic_DNA"/>
</dbReference>
<reference evidence="3" key="1">
    <citation type="submission" date="2016-01" db="EMBL/GenBank/DDBJ databases">
        <authorList>
            <person name="Peeters C."/>
        </authorList>
    </citation>
    <scope>NUCLEOTIDE SEQUENCE [LARGE SCALE GENOMIC DNA]</scope>
    <source>
        <strain evidence="3">LMG 29323</strain>
    </source>
</reference>
<dbReference type="STRING" id="1777141.AWB80_01087"/>
<keyword evidence="4" id="KW-1185">Reference proteome</keyword>
<accession>A0A157ZP66</accession>
<sequence length="613" mass="64661">MTSATHTPSSDDAITLEIVKNALGSVADEMALVVLRSAYSPIVRDSMDFSTAVFDRQGRVIAQGLTLPIHLGAFPAAMRNVIARFGASGQPGDVYVMNDPYTSGGMHLPDVYLIQPVFFGGSIEGYVATIVHHADIGGMAPGSMAIGATEIFQEGLRIPLLKLFDAGEPNHTLIALLEINSRMPDQLRGDLRAQVASCRAGARGLAQLIEKYGADGFARLVDALHDYADRLTRQAIAAMPDGEYCYDDFIDGLGDRPQPIRFRVRVTIAGDEVTIDWSGTDAQVPGAINGPFATTQSVAYAAVRCAIGVDVPNCEGFSRPVHVFAEPGSIVNPLEPAACAARGIMAYRMFDVLQGAFAQIVPDAMPALGEGGPSVVSISGRGAAGNWLITDGILGSWGASARCDGSEGIANPLGNLSNQPVELIEARLPVVITDYGFVPDSGGAGKHRGGLAMRRTYALRAESASLGLRSDRREHRPAGSHGGLDGSPSFNLLTRDGESMLLPSMPSSVIALGRDDRVCHIAAGGAGYGPPWEREPQAVLEDVLDGLISGRMARDLYGVVIDRGEIDPVATEAARAALAQLSADELRARQDRVFAESNGLQAALSFGTGEVRT</sequence>
<evidence type="ECO:0000313" key="3">
    <source>
        <dbReference type="EMBL" id="SAK47304.1"/>
    </source>
</evidence>
<dbReference type="OrthoDB" id="8612863at2"/>
<dbReference type="PANTHER" id="PTHR11365">
    <property type="entry name" value="5-OXOPROLINASE RELATED"/>
    <property type="match status" value="1"/>
</dbReference>
<protein>
    <submittedName>
        <fullName evidence="3">5-oxoprolinase (ATP-hydrolyzing)</fullName>
    </submittedName>
</protein>
<dbReference type="InterPro" id="IPR045079">
    <property type="entry name" value="Oxoprolinase-like"/>
</dbReference>
<dbReference type="RefSeq" id="WP_061173646.1">
    <property type="nucleotide sequence ID" value="NZ_FCOE02000003.1"/>
</dbReference>
<dbReference type="PANTHER" id="PTHR11365:SF23">
    <property type="entry name" value="HYPOTHETICAL 5-OXOPROLINASE (EUROFUNG)-RELATED"/>
    <property type="match status" value="1"/>
</dbReference>
<feature type="region of interest" description="Disordered" evidence="1">
    <location>
        <begin position="468"/>
        <end position="490"/>
    </location>
</feature>
<gene>
    <name evidence="3" type="ORF">AWB80_01087</name>
</gene>
<feature type="domain" description="Hydantoinase B/oxoprolinase" evidence="2">
    <location>
        <begin position="12"/>
        <end position="531"/>
    </location>
</feature>
<name>A0A157ZP66_9BURK</name>
<dbReference type="Proteomes" id="UP000054911">
    <property type="component" value="Unassembled WGS sequence"/>
</dbReference>
<dbReference type="GO" id="GO:0017168">
    <property type="term" value="F:5-oxoprolinase (ATP-hydrolyzing) activity"/>
    <property type="evidence" value="ECO:0007669"/>
    <property type="project" value="TreeGrafter"/>
</dbReference>
<evidence type="ECO:0000259" key="2">
    <source>
        <dbReference type="Pfam" id="PF02538"/>
    </source>
</evidence>
<evidence type="ECO:0000313" key="4">
    <source>
        <dbReference type="Proteomes" id="UP000054911"/>
    </source>
</evidence>
<evidence type="ECO:0000256" key="1">
    <source>
        <dbReference type="SAM" id="MobiDB-lite"/>
    </source>
</evidence>
<dbReference type="GO" id="GO:0006749">
    <property type="term" value="P:glutathione metabolic process"/>
    <property type="evidence" value="ECO:0007669"/>
    <property type="project" value="TreeGrafter"/>
</dbReference>
<proteinExistence type="predicted"/>
<comment type="caution">
    <text evidence="3">The sequence shown here is derived from an EMBL/GenBank/DDBJ whole genome shotgun (WGS) entry which is preliminary data.</text>
</comment>
<dbReference type="AlphaFoldDB" id="A0A157ZP66"/>